<sequence length="264" mass="30069">MIGTYTSYRSTIDNMKKTLDRLLKEPQVKRETDYYVRNIASVQSVDEFLANDKLYRYAMQAHGLEDMIYAKGMMRKVLLDPRYASQLSDQRYQQFAAAFNFNLYGEKATQQNSAQTATVNKYMQQTLEVQVGQDNEGARLALYFTRTVGGMARDGLLSEKNWAYQILGDKALSAVVFTALDIPENVRLSKIEAQKSLLESRMSLKDLKDPKRLEHFIAQFSALYDAKNQEEINPALMILQNSSNGLAFSNETMMALQSLKRGGF</sequence>
<dbReference type="RefSeq" id="WP_005767788.1">
    <property type="nucleotide sequence ID" value="NZ_AMQK01000019.1"/>
</dbReference>
<reference evidence="1 2" key="1">
    <citation type="journal article" date="2013" name="Genome Announc.">
        <title>Whole Genome Sequencing and Comparative Analysis of Bartonella bacilliformis Strain INS, the Causative Agent of Carrion's Disease.</title>
        <authorList>
            <person name="Tarazona D."/>
            <person name="Padilla C."/>
            <person name="Caceres O."/>
            <person name="Montenegro J.D."/>
            <person name="Bailon H."/>
            <person name="Ventura G."/>
            <person name="Mendoza G."/>
            <person name="Anaya E."/>
            <person name="Guio H."/>
        </authorList>
    </citation>
    <scope>NUCLEOTIDE SEQUENCE [LARGE SCALE GENOMIC DNA]</scope>
    <source>
        <strain evidence="1 2">INS</strain>
    </source>
</reference>
<dbReference type="SUPFAM" id="SSF158837">
    <property type="entry name" value="AGR C 984p-like"/>
    <property type="match status" value="1"/>
</dbReference>
<dbReference type="GeneID" id="4684984"/>
<dbReference type="Pfam" id="PF06748">
    <property type="entry name" value="DUF1217"/>
    <property type="match status" value="1"/>
</dbReference>
<keyword evidence="2" id="KW-1185">Reference proteome</keyword>
<name>A0ABN0IEP0_BARBA</name>
<comment type="caution">
    <text evidence="1">The sequence shown here is derived from an EMBL/GenBank/DDBJ whole genome shotgun (WGS) entry which is preliminary data.</text>
</comment>
<dbReference type="EMBL" id="AMQK01000019">
    <property type="protein sequence ID" value="EKS43044.1"/>
    <property type="molecule type" value="Genomic_DNA"/>
</dbReference>
<dbReference type="Proteomes" id="UP000009359">
    <property type="component" value="Unassembled WGS sequence"/>
</dbReference>
<evidence type="ECO:0000313" key="2">
    <source>
        <dbReference type="Proteomes" id="UP000009359"/>
    </source>
</evidence>
<accession>A0ABN0IEP0</accession>
<evidence type="ECO:0000313" key="1">
    <source>
        <dbReference type="EMBL" id="EKS43044.1"/>
    </source>
</evidence>
<protein>
    <recommendedName>
        <fullName evidence="3">Flagellar protein</fullName>
    </recommendedName>
</protein>
<dbReference type="InterPro" id="IPR010626">
    <property type="entry name" value="DUF1217"/>
</dbReference>
<proteinExistence type="predicted"/>
<gene>
    <name evidence="1" type="ORF">BbINS_05397</name>
</gene>
<dbReference type="Gene3D" id="1.10.3700.10">
    <property type="entry name" value="AGR C 984p-like"/>
    <property type="match status" value="1"/>
</dbReference>
<dbReference type="InterPro" id="IPR023157">
    <property type="entry name" value="AGR-C-984p-like_sf"/>
</dbReference>
<organism evidence="1 2">
    <name type="scientific">Bartonella bacilliformis INS</name>
    <dbReference type="NCBI Taxonomy" id="1206782"/>
    <lineage>
        <taxon>Bacteria</taxon>
        <taxon>Pseudomonadati</taxon>
        <taxon>Pseudomonadota</taxon>
        <taxon>Alphaproteobacteria</taxon>
        <taxon>Hyphomicrobiales</taxon>
        <taxon>Bartonellaceae</taxon>
        <taxon>Bartonella</taxon>
    </lineage>
</organism>
<evidence type="ECO:0008006" key="3">
    <source>
        <dbReference type="Google" id="ProtNLM"/>
    </source>
</evidence>